<proteinExistence type="predicted"/>
<protein>
    <submittedName>
        <fullName evidence="1">Uncharacterized protein</fullName>
    </submittedName>
</protein>
<keyword evidence="2" id="KW-1185">Reference proteome</keyword>
<evidence type="ECO:0000313" key="1">
    <source>
        <dbReference type="EMBL" id="VGO19728.1"/>
    </source>
</evidence>
<organism evidence="1 2">
    <name type="scientific">Pontiella sulfatireligans</name>
    <dbReference type="NCBI Taxonomy" id="2750658"/>
    <lineage>
        <taxon>Bacteria</taxon>
        <taxon>Pseudomonadati</taxon>
        <taxon>Kiritimatiellota</taxon>
        <taxon>Kiritimatiellia</taxon>
        <taxon>Kiritimatiellales</taxon>
        <taxon>Pontiellaceae</taxon>
        <taxon>Pontiella</taxon>
    </lineage>
</organism>
<dbReference type="EMBL" id="CAAHFH010000001">
    <property type="protein sequence ID" value="VGO19728.1"/>
    <property type="molecule type" value="Genomic_DNA"/>
</dbReference>
<gene>
    <name evidence="1" type="ORF">SCARR_01787</name>
</gene>
<name>A0A6C2UHW7_9BACT</name>
<reference evidence="1 2" key="1">
    <citation type="submission" date="2019-04" db="EMBL/GenBank/DDBJ databases">
        <authorList>
            <person name="Van Vliet M D."/>
        </authorList>
    </citation>
    <scope>NUCLEOTIDE SEQUENCE [LARGE SCALE GENOMIC DNA]</scope>
    <source>
        <strain evidence="1 2">F21</strain>
    </source>
</reference>
<sequence>MPCGLDVPETMAQSEAFAKKYHSVSIIPEIRVTGLPGGLLSLSSYKAPLDTKTEASKGKRRRKKNK</sequence>
<accession>A0A6C2UHW7</accession>
<dbReference type="Proteomes" id="UP000346198">
    <property type="component" value="Unassembled WGS sequence"/>
</dbReference>
<dbReference type="AlphaFoldDB" id="A0A6C2UHW7"/>
<evidence type="ECO:0000313" key="2">
    <source>
        <dbReference type="Proteomes" id="UP000346198"/>
    </source>
</evidence>